<reference evidence="1 2" key="1">
    <citation type="submission" date="2020-02" db="EMBL/GenBank/DDBJ databases">
        <title>Flavobacteriaceae Psychroflexus bacterium YR1-1, complete genome.</title>
        <authorList>
            <person name="Li Y."/>
            <person name="Wu S."/>
        </authorList>
    </citation>
    <scope>NUCLEOTIDE SEQUENCE [LARGE SCALE GENOMIC DNA]</scope>
    <source>
        <strain evidence="1 2">YR1-1</strain>
    </source>
</reference>
<dbReference type="Proteomes" id="UP000478505">
    <property type="component" value="Unassembled WGS sequence"/>
</dbReference>
<sequence length="142" mass="16993">MKGITFISIMLISFSVYSQTDKTNACSPERPYGKFKIERFLTFHESDYRQKSGTSNEKTSQIQLVSDSKACKALRIFIAENKTYKEFDQKISNEEIIYFYETSNFFYVFWDYKPEFFRPRMGPPRPFLVVNKDFTQSWNFRL</sequence>
<dbReference type="RefSeq" id="WP_164005172.1">
    <property type="nucleotide sequence ID" value="NZ_JAAIKD010000005.1"/>
</dbReference>
<keyword evidence="2" id="KW-1185">Reference proteome</keyword>
<gene>
    <name evidence="1" type="ORF">G3567_09885</name>
</gene>
<proteinExistence type="predicted"/>
<evidence type="ECO:0000313" key="1">
    <source>
        <dbReference type="EMBL" id="NEV94451.1"/>
    </source>
</evidence>
<organism evidence="1 2">
    <name type="scientific">Psychroflexus aurantiacus</name>
    <dbReference type="NCBI Taxonomy" id="2709310"/>
    <lineage>
        <taxon>Bacteria</taxon>
        <taxon>Pseudomonadati</taxon>
        <taxon>Bacteroidota</taxon>
        <taxon>Flavobacteriia</taxon>
        <taxon>Flavobacteriales</taxon>
        <taxon>Flavobacteriaceae</taxon>
        <taxon>Psychroflexus</taxon>
    </lineage>
</organism>
<comment type="caution">
    <text evidence="1">The sequence shown here is derived from an EMBL/GenBank/DDBJ whole genome shotgun (WGS) entry which is preliminary data.</text>
</comment>
<evidence type="ECO:0000313" key="2">
    <source>
        <dbReference type="Proteomes" id="UP000478505"/>
    </source>
</evidence>
<protein>
    <submittedName>
        <fullName evidence="1">Uncharacterized protein</fullName>
    </submittedName>
</protein>
<name>A0A6B3RA49_9FLAO</name>
<dbReference type="EMBL" id="JAAIKD010000005">
    <property type="protein sequence ID" value="NEV94451.1"/>
    <property type="molecule type" value="Genomic_DNA"/>
</dbReference>
<dbReference type="AlphaFoldDB" id="A0A6B3RA49"/>
<accession>A0A6B3RA49</accession>